<dbReference type="Proteomes" id="UP000734854">
    <property type="component" value="Unassembled WGS sequence"/>
</dbReference>
<sequence length="144" mass="15403">MISDSVSMQKISDSIANEAADKLKPGFISTGSVPPQFDNLFVIDSEEDYLDNHDPDSAGSTSYFFQTKDIENNSTASKSTGTEFTILKKSNLDSCDGPLKCQKSSGSFKGSMDAGINDPSSAPSCGKVRMPEESCKCSFCLKGK</sequence>
<dbReference type="EMBL" id="JACMSC010000011">
    <property type="protein sequence ID" value="KAG6499812.1"/>
    <property type="molecule type" value="Genomic_DNA"/>
</dbReference>
<reference evidence="1 2" key="1">
    <citation type="submission" date="2020-08" db="EMBL/GenBank/DDBJ databases">
        <title>Plant Genome Project.</title>
        <authorList>
            <person name="Zhang R.-G."/>
        </authorList>
    </citation>
    <scope>NUCLEOTIDE SEQUENCE [LARGE SCALE GENOMIC DNA]</scope>
    <source>
        <tissue evidence="1">Rhizome</tissue>
    </source>
</reference>
<evidence type="ECO:0000313" key="1">
    <source>
        <dbReference type="EMBL" id="KAG6499812.1"/>
    </source>
</evidence>
<proteinExistence type="predicted"/>
<dbReference type="AlphaFoldDB" id="A0A8J5L0A8"/>
<name>A0A8J5L0A8_ZINOF</name>
<accession>A0A8J5L0A8</accession>
<organism evidence="1 2">
    <name type="scientific">Zingiber officinale</name>
    <name type="common">Ginger</name>
    <name type="synonym">Amomum zingiber</name>
    <dbReference type="NCBI Taxonomy" id="94328"/>
    <lineage>
        <taxon>Eukaryota</taxon>
        <taxon>Viridiplantae</taxon>
        <taxon>Streptophyta</taxon>
        <taxon>Embryophyta</taxon>
        <taxon>Tracheophyta</taxon>
        <taxon>Spermatophyta</taxon>
        <taxon>Magnoliopsida</taxon>
        <taxon>Liliopsida</taxon>
        <taxon>Zingiberales</taxon>
        <taxon>Zingiberaceae</taxon>
        <taxon>Zingiber</taxon>
    </lineage>
</organism>
<protein>
    <submittedName>
        <fullName evidence="1">Uncharacterized protein</fullName>
    </submittedName>
</protein>
<gene>
    <name evidence="1" type="ORF">ZIOFF_039604</name>
</gene>
<evidence type="ECO:0000313" key="2">
    <source>
        <dbReference type="Proteomes" id="UP000734854"/>
    </source>
</evidence>
<keyword evidence="2" id="KW-1185">Reference proteome</keyword>
<comment type="caution">
    <text evidence="1">The sequence shown here is derived from an EMBL/GenBank/DDBJ whole genome shotgun (WGS) entry which is preliminary data.</text>
</comment>